<organism evidence="6 7">
    <name type="scientific">Tetracentron sinense</name>
    <name type="common">Spur-leaf</name>
    <dbReference type="NCBI Taxonomy" id="13715"/>
    <lineage>
        <taxon>Eukaryota</taxon>
        <taxon>Viridiplantae</taxon>
        <taxon>Streptophyta</taxon>
        <taxon>Embryophyta</taxon>
        <taxon>Tracheophyta</taxon>
        <taxon>Spermatophyta</taxon>
        <taxon>Magnoliopsida</taxon>
        <taxon>Trochodendrales</taxon>
        <taxon>Trochodendraceae</taxon>
        <taxon>Tetracentron</taxon>
    </lineage>
</organism>
<reference evidence="6 7" key="1">
    <citation type="submission" date="2020-04" db="EMBL/GenBank/DDBJ databases">
        <title>Plant Genome Project.</title>
        <authorList>
            <person name="Zhang R.-G."/>
        </authorList>
    </citation>
    <scope>NUCLEOTIDE SEQUENCE [LARGE SCALE GENOMIC DNA]</scope>
    <source>
        <strain evidence="6">YNK0</strain>
        <tissue evidence="6">Leaf</tissue>
    </source>
</reference>
<dbReference type="GO" id="GO:0016763">
    <property type="term" value="F:pentosyltransferase activity"/>
    <property type="evidence" value="ECO:0007669"/>
    <property type="project" value="UniProtKB-ARBA"/>
</dbReference>
<sequence length="325" mass="36663">MRAVTQVQILRSTIDSRPSCHVTHDVPAVIFSSGGFTGNIFHEFNEIIIPLFITCRHFKSHLRYIVTDFKPWWVRKFLKILTHLSHYEVINPAEDGKVHCFPGAVIGLKYHDNLALNTSDIPGGYSMMDFKKFLRESYNLKVKSESEIEKPTIILISRRNSRKFLNENDMVVVMKDLGFQVVVTSPNQMSNLDKFSGVVNSCSVLVGAHGAGLTNTVFLPAGAVMVQVVPLGLDWPSTAYYGETAPEMGVHYLEYRINPEESSLFEIYGPDHPVITDPMSIHMQGYNVSRAVYVDGQNLKLDLVRFREKLEEGLKLLGRSTPKSK</sequence>
<dbReference type="PANTHER" id="PTHR20961:SF108">
    <property type="entry name" value="GLYCOSYLTRANSFERASE"/>
    <property type="match status" value="1"/>
</dbReference>
<dbReference type="Pfam" id="PF04577">
    <property type="entry name" value="Glyco_transf_61"/>
    <property type="match status" value="1"/>
</dbReference>
<keyword evidence="3" id="KW-0808">Transferase</keyword>
<keyword evidence="7" id="KW-1185">Reference proteome</keyword>
<gene>
    <name evidence="6" type="ORF">HHK36_005676</name>
</gene>
<keyword evidence="4" id="KW-0325">Glycoprotein</keyword>
<name>A0A834ZQS7_TETSI</name>
<protein>
    <recommendedName>
        <fullName evidence="5">Glycosyltransferase 61 catalytic domain-containing protein</fullName>
    </recommendedName>
</protein>
<dbReference type="InterPro" id="IPR007657">
    <property type="entry name" value="Glycosyltransferase_61"/>
</dbReference>
<evidence type="ECO:0000313" key="7">
    <source>
        <dbReference type="Proteomes" id="UP000655225"/>
    </source>
</evidence>
<evidence type="ECO:0000259" key="5">
    <source>
        <dbReference type="Pfam" id="PF04577"/>
    </source>
</evidence>
<evidence type="ECO:0000256" key="2">
    <source>
        <dbReference type="ARBA" id="ARBA00022676"/>
    </source>
</evidence>
<dbReference type="OMA" id="EWASAVY"/>
<proteinExistence type="predicted"/>
<dbReference type="EMBL" id="JABCRI010000003">
    <property type="protein sequence ID" value="KAF8409598.1"/>
    <property type="molecule type" value="Genomic_DNA"/>
</dbReference>
<comment type="caution">
    <text evidence="6">The sequence shown here is derived from an EMBL/GenBank/DDBJ whole genome shotgun (WGS) entry which is preliminary data.</text>
</comment>
<evidence type="ECO:0000256" key="4">
    <source>
        <dbReference type="ARBA" id="ARBA00023180"/>
    </source>
</evidence>
<keyword evidence="2" id="KW-0328">Glycosyltransferase</keyword>
<evidence type="ECO:0000256" key="1">
    <source>
        <dbReference type="ARBA" id="ARBA00004323"/>
    </source>
</evidence>
<dbReference type="PANTHER" id="PTHR20961">
    <property type="entry name" value="GLYCOSYLTRANSFERASE"/>
    <property type="match status" value="1"/>
</dbReference>
<evidence type="ECO:0000313" key="6">
    <source>
        <dbReference type="EMBL" id="KAF8409598.1"/>
    </source>
</evidence>
<dbReference type="Proteomes" id="UP000655225">
    <property type="component" value="Unassembled WGS sequence"/>
</dbReference>
<dbReference type="AlphaFoldDB" id="A0A834ZQS7"/>
<dbReference type="OrthoDB" id="529273at2759"/>
<dbReference type="GO" id="GO:0000139">
    <property type="term" value="C:Golgi membrane"/>
    <property type="evidence" value="ECO:0007669"/>
    <property type="project" value="UniProtKB-SubCell"/>
</dbReference>
<feature type="domain" description="Glycosyltransferase 61 catalytic" evidence="5">
    <location>
        <begin position="112"/>
        <end position="226"/>
    </location>
</feature>
<dbReference type="InterPro" id="IPR049625">
    <property type="entry name" value="Glyco_transf_61_cat"/>
</dbReference>
<comment type="subcellular location">
    <subcellularLocation>
        <location evidence="1">Golgi apparatus membrane</location>
        <topology evidence="1">Single-pass type II membrane protein</topology>
    </subcellularLocation>
</comment>
<evidence type="ECO:0000256" key="3">
    <source>
        <dbReference type="ARBA" id="ARBA00022679"/>
    </source>
</evidence>
<accession>A0A834ZQS7</accession>